<protein>
    <submittedName>
        <fullName evidence="2">Uncharacterized protein</fullName>
    </submittedName>
</protein>
<feature type="transmembrane region" description="Helical" evidence="1">
    <location>
        <begin position="34"/>
        <end position="51"/>
    </location>
</feature>
<dbReference type="EMBL" id="FRCL01000001">
    <property type="protein sequence ID" value="SHL88275.1"/>
    <property type="molecule type" value="Genomic_DNA"/>
</dbReference>
<sequence>MKSENLILFIIFFFVWIPTFIYPRSHKILRSTKFYNYSSVVSILILILSMMKYEMLLSQNEKIQILISLSPILFLILYKQFDKIILRKLNRNMYFSAKYLNDKESLGQTSLESLFQFTLVFIPLICAAIGLLIF</sequence>
<feature type="transmembrane region" description="Helical" evidence="1">
    <location>
        <begin position="113"/>
        <end position="133"/>
    </location>
</feature>
<evidence type="ECO:0000313" key="2">
    <source>
        <dbReference type="EMBL" id="SHL88275.1"/>
    </source>
</evidence>
<feature type="transmembrane region" description="Helical" evidence="1">
    <location>
        <begin position="6"/>
        <end position="22"/>
    </location>
</feature>
<evidence type="ECO:0000256" key="1">
    <source>
        <dbReference type="SAM" id="Phobius"/>
    </source>
</evidence>
<feature type="transmembrane region" description="Helical" evidence="1">
    <location>
        <begin position="63"/>
        <end position="81"/>
    </location>
</feature>
<organism evidence="2 3">
    <name type="scientific">Flavobacterium xinjiangense</name>
    <dbReference type="NCBI Taxonomy" id="178356"/>
    <lineage>
        <taxon>Bacteria</taxon>
        <taxon>Pseudomonadati</taxon>
        <taxon>Bacteroidota</taxon>
        <taxon>Flavobacteriia</taxon>
        <taxon>Flavobacteriales</taxon>
        <taxon>Flavobacteriaceae</taxon>
        <taxon>Flavobacterium</taxon>
    </lineage>
</organism>
<dbReference type="AlphaFoldDB" id="A0A1M7E923"/>
<keyword evidence="1" id="KW-1133">Transmembrane helix</keyword>
<gene>
    <name evidence="2" type="ORF">SAMN05216269_101388</name>
</gene>
<accession>A0A1M7E923</accession>
<name>A0A1M7E923_9FLAO</name>
<keyword evidence="1" id="KW-0812">Transmembrane</keyword>
<reference evidence="3" key="1">
    <citation type="submission" date="2016-11" db="EMBL/GenBank/DDBJ databases">
        <authorList>
            <person name="Varghese N."/>
            <person name="Submissions S."/>
        </authorList>
    </citation>
    <scope>NUCLEOTIDE SEQUENCE [LARGE SCALE GENOMIC DNA]</scope>
    <source>
        <strain evidence="3">CGMCC 1.2749</strain>
    </source>
</reference>
<evidence type="ECO:0000313" key="3">
    <source>
        <dbReference type="Proteomes" id="UP000184092"/>
    </source>
</evidence>
<keyword evidence="3" id="KW-1185">Reference proteome</keyword>
<proteinExistence type="predicted"/>
<dbReference type="Proteomes" id="UP000184092">
    <property type="component" value="Unassembled WGS sequence"/>
</dbReference>
<keyword evidence="1" id="KW-0472">Membrane</keyword>